<feature type="transmembrane region" description="Helical" evidence="8">
    <location>
        <begin position="116"/>
        <end position="142"/>
    </location>
</feature>
<evidence type="ECO:0000256" key="7">
    <source>
        <dbReference type="ARBA" id="ARBA00023136"/>
    </source>
</evidence>
<keyword evidence="4" id="KW-1003">Cell membrane</keyword>
<evidence type="ECO:0000256" key="8">
    <source>
        <dbReference type="RuleBase" id="RU363032"/>
    </source>
</evidence>
<dbReference type="Pfam" id="PF00528">
    <property type="entry name" value="BPD_transp_1"/>
    <property type="match status" value="1"/>
</dbReference>
<keyword evidence="6 8" id="KW-1133">Transmembrane helix</keyword>
<comment type="subcellular location">
    <subcellularLocation>
        <location evidence="1 8">Cell membrane</location>
        <topology evidence="1 8">Multi-pass membrane protein</topology>
    </subcellularLocation>
</comment>
<dbReference type="AlphaFoldDB" id="A0A370FD19"/>
<dbReference type="Gene3D" id="1.10.3720.10">
    <property type="entry name" value="MetI-like"/>
    <property type="match status" value="1"/>
</dbReference>
<feature type="transmembrane region" description="Helical" evidence="8">
    <location>
        <begin position="269"/>
        <end position="290"/>
    </location>
</feature>
<gene>
    <name evidence="10" type="ORF">DFR41_10733</name>
</gene>
<evidence type="ECO:0000256" key="6">
    <source>
        <dbReference type="ARBA" id="ARBA00022989"/>
    </source>
</evidence>
<protein>
    <submittedName>
        <fullName evidence="10">Mannopine transport system permease protein</fullName>
    </submittedName>
</protein>
<dbReference type="EMBL" id="QQAV01000007">
    <property type="protein sequence ID" value="RDI22630.1"/>
    <property type="molecule type" value="Genomic_DNA"/>
</dbReference>
<evidence type="ECO:0000256" key="4">
    <source>
        <dbReference type="ARBA" id="ARBA00022475"/>
    </source>
</evidence>
<evidence type="ECO:0000256" key="1">
    <source>
        <dbReference type="ARBA" id="ARBA00004651"/>
    </source>
</evidence>
<accession>A0A370FD19</accession>
<dbReference type="RefSeq" id="WP_017757788.1">
    <property type="nucleotide sequence ID" value="NZ_QQAV01000007.1"/>
</dbReference>
<name>A0A370FD19_9BURK</name>
<evidence type="ECO:0000256" key="5">
    <source>
        <dbReference type="ARBA" id="ARBA00022692"/>
    </source>
</evidence>
<dbReference type="CDD" id="cd06261">
    <property type="entry name" value="TM_PBP2"/>
    <property type="match status" value="1"/>
</dbReference>
<dbReference type="PROSITE" id="PS50928">
    <property type="entry name" value="ABC_TM1"/>
    <property type="match status" value="1"/>
</dbReference>
<dbReference type="InterPro" id="IPR000515">
    <property type="entry name" value="MetI-like"/>
</dbReference>
<dbReference type="OrthoDB" id="9808619at2"/>
<evidence type="ECO:0000313" key="11">
    <source>
        <dbReference type="Proteomes" id="UP000255265"/>
    </source>
</evidence>
<evidence type="ECO:0000256" key="3">
    <source>
        <dbReference type="ARBA" id="ARBA00022448"/>
    </source>
</evidence>
<feature type="transmembrane region" description="Helical" evidence="8">
    <location>
        <begin position="89"/>
        <end position="109"/>
    </location>
</feature>
<keyword evidence="7 8" id="KW-0472">Membrane</keyword>
<dbReference type="PANTHER" id="PTHR42929">
    <property type="entry name" value="INNER MEMBRANE ABC TRANSPORTER PERMEASE PROTEIN YDCU-RELATED-RELATED"/>
    <property type="match status" value="1"/>
</dbReference>
<reference evidence="10 11" key="1">
    <citation type="submission" date="2018-07" db="EMBL/GenBank/DDBJ databases">
        <title>Genomic Encyclopedia of Type Strains, Phase IV (KMG-IV): sequencing the most valuable type-strain genomes for metagenomic binning, comparative biology and taxonomic classification.</title>
        <authorList>
            <person name="Goeker M."/>
        </authorList>
    </citation>
    <scope>NUCLEOTIDE SEQUENCE [LARGE SCALE GENOMIC DNA]</scope>
    <source>
        <strain evidence="10 11">DSM 21352</strain>
    </source>
</reference>
<feature type="domain" description="ABC transmembrane type-1" evidence="9">
    <location>
        <begin position="84"/>
        <end position="290"/>
    </location>
</feature>
<dbReference type="InterPro" id="IPR035906">
    <property type="entry name" value="MetI-like_sf"/>
</dbReference>
<organism evidence="10 11">
    <name type="scientific">Pseudacidovorax intermedius</name>
    <dbReference type="NCBI Taxonomy" id="433924"/>
    <lineage>
        <taxon>Bacteria</taxon>
        <taxon>Pseudomonadati</taxon>
        <taxon>Pseudomonadota</taxon>
        <taxon>Betaproteobacteria</taxon>
        <taxon>Burkholderiales</taxon>
        <taxon>Comamonadaceae</taxon>
        <taxon>Pseudacidovorax</taxon>
    </lineage>
</organism>
<comment type="caution">
    <text evidence="10">The sequence shown here is derived from an EMBL/GenBank/DDBJ whole genome shotgun (WGS) entry which is preliminary data.</text>
</comment>
<feature type="transmembrane region" description="Helical" evidence="8">
    <location>
        <begin position="224"/>
        <end position="249"/>
    </location>
</feature>
<evidence type="ECO:0000256" key="2">
    <source>
        <dbReference type="ARBA" id="ARBA00007069"/>
    </source>
</evidence>
<evidence type="ECO:0000259" key="9">
    <source>
        <dbReference type="PROSITE" id="PS50928"/>
    </source>
</evidence>
<dbReference type="GO" id="GO:0055085">
    <property type="term" value="P:transmembrane transport"/>
    <property type="evidence" value="ECO:0007669"/>
    <property type="project" value="InterPro"/>
</dbReference>
<feature type="transmembrane region" description="Helical" evidence="8">
    <location>
        <begin position="171"/>
        <end position="192"/>
    </location>
</feature>
<proteinExistence type="inferred from homology"/>
<feature type="transmembrane region" description="Helical" evidence="8">
    <location>
        <begin position="29"/>
        <end position="54"/>
    </location>
</feature>
<evidence type="ECO:0000313" key="10">
    <source>
        <dbReference type="EMBL" id="RDI22630.1"/>
    </source>
</evidence>
<keyword evidence="11" id="KW-1185">Reference proteome</keyword>
<dbReference type="SUPFAM" id="SSF161098">
    <property type="entry name" value="MetI-like"/>
    <property type="match status" value="1"/>
</dbReference>
<comment type="similarity">
    <text evidence="2">Belongs to the binding-protein-dependent transport system permease family. CysTW subfamily.</text>
</comment>
<sequence>MSAVAPPVAASALAPPSPLRRLWLGGRQLSGGWTALLLAPFFALLLIVFLYPLLSLLSLSVLEPHPTLDNYARVFDNPVYLRVMVRTGWISLLTTVLALVLGFPIAYMMTRVKGAVALLLTACVLLPLWSSVLVRTAAWIVLLRRDGIVNNALQWLGLTGEPMKLLYTEGAVVLAMAHVLLPFLILPIYSALKNIPDDYMRAAAMLGANRRRAFFEVLLPMSRAGIWSGCLMVFLSALGFFVTPALVGSPQELMIATLVSQQVREMLDWPFAAALIGVLMVVVATLTMVFNKAVSFNRLMGGGA</sequence>
<dbReference type="Proteomes" id="UP000255265">
    <property type="component" value="Unassembled WGS sequence"/>
</dbReference>
<dbReference type="PANTHER" id="PTHR42929:SF5">
    <property type="entry name" value="ABC TRANSPORTER PERMEASE PROTEIN"/>
    <property type="match status" value="1"/>
</dbReference>
<dbReference type="GO" id="GO:0005886">
    <property type="term" value="C:plasma membrane"/>
    <property type="evidence" value="ECO:0007669"/>
    <property type="project" value="UniProtKB-SubCell"/>
</dbReference>
<keyword evidence="3 8" id="KW-0813">Transport</keyword>
<keyword evidence="5 8" id="KW-0812">Transmembrane</keyword>